<keyword evidence="6 11" id="KW-0745">Spermidine biosynthesis</keyword>
<gene>
    <name evidence="13" type="primary">nspC</name>
    <name evidence="13" type="ORF">JHX87_16505</name>
</gene>
<feature type="domain" description="Orn/DAP/Arg decarboxylase 2 C-terminal" evidence="12">
    <location>
        <begin position="197"/>
        <end position="322"/>
    </location>
</feature>
<keyword evidence="5 11" id="KW-0663">Pyridoxal phosphate</keyword>
<evidence type="ECO:0000256" key="5">
    <source>
        <dbReference type="ARBA" id="ARBA00022898"/>
    </source>
</evidence>
<keyword evidence="7 11" id="KW-0456">Lyase</keyword>
<proteinExistence type="inferred from homology"/>
<evidence type="ECO:0000256" key="7">
    <source>
        <dbReference type="ARBA" id="ARBA00023239"/>
    </source>
</evidence>
<dbReference type="Pfam" id="PF00278">
    <property type="entry name" value="Orn_DAP_Arg_deC"/>
    <property type="match status" value="1"/>
</dbReference>
<dbReference type="InterPro" id="IPR005730">
    <property type="entry name" value="Nsp_de-COase"/>
</dbReference>
<evidence type="ECO:0000256" key="9">
    <source>
        <dbReference type="ARBA" id="ARBA00047351"/>
    </source>
</evidence>
<evidence type="ECO:0000256" key="1">
    <source>
        <dbReference type="ARBA" id="ARBA00001933"/>
    </source>
</evidence>
<dbReference type="NCBIfam" id="TIGR01047">
    <property type="entry name" value="nspC"/>
    <property type="match status" value="1"/>
</dbReference>
<evidence type="ECO:0000256" key="11">
    <source>
        <dbReference type="PIRNR" id="PIRNR038941"/>
    </source>
</evidence>
<comment type="subcellular location">
    <subcellularLocation>
        <location evidence="11">Cytoplasm</location>
    </subcellularLocation>
</comment>
<evidence type="ECO:0000313" key="13">
    <source>
        <dbReference type="EMBL" id="WCR07038.1"/>
    </source>
</evidence>
<reference evidence="13 14" key="1">
    <citation type="submission" date="2021-01" db="EMBL/GenBank/DDBJ databases">
        <title>Biogeographic distribution of Paracoccus.</title>
        <authorList>
            <person name="Hollensteiner J."/>
            <person name="Leineberger J."/>
            <person name="Brinkhoff T."/>
            <person name="Daniel R."/>
        </authorList>
    </citation>
    <scope>NUCLEOTIDE SEQUENCE [LARGE SCALE GENOMIC DNA]</scope>
    <source>
        <strain evidence="13 14">KCTC 22803</strain>
    </source>
</reference>
<dbReference type="CDD" id="cd06829">
    <property type="entry name" value="PLPDE_III_CANSDC"/>
    <property type="match status" value="1"/>
</dbReference>
<dbReference type="EMBL" id="CP067136">
    <property type="protein sequence ID" value="WCR07038.1"/>
    <property type="molecule type" value="Genomic_DNA"/>
</dbReference>
<organism evidence="13 14">
    <name type="scientific">Paracoccus fistulariae</name>
    <dbReference type="NCBI Taxonomy" id="658446"/>
    <lineage>
        <taxon>Bacteria</taxon>
        <taxon>Pseudomonadati</taxon>
        <taxon>Pseudomonadota</taxon>
        <taxon>Alphaproteobacteria</taxon>
        <taxon>Rhodobacterales</taxon>
        <taxon>Paracoccaceae</taxon>
        <taxon>Paracoccus</taxon>
    </lineage>
</organism>
<dbReference type="PIRSF" id="PIRSF038941">
    <property type="entry name" value="NspC"/>
    <property type="match status" value="1"/>
</dbReference>
<comment type="similarity">
    <text evidence="8 11">Belongs to the Orn/Lys/Arg decarboxylase class-II family. NspC subfamily.</text>
</comment>
<dbReference type="RefSeq" id="WP_271883727.1">
    <property type="nucleotide sequence ID" value="NZ_CP067136.1"/>
</dbReference>
<evidence type="ECO:0000259" key="12">
    <source>
        <dbReference type="Pfam" id="PF00278"/>
    </source>
</evidence>
<comment type="catalytic activity">
    <reaction evidence="9 11">
        <text>carboxyspermidine + H(+) = spermidine + CO2</text>
        <dbReference type="Rhea" id="RHEA:34095"/>
        <dbReference type="ChEBI" id="CHEBI:15378"/>
        <dbReference type="ChEBI" id="CHEBI:16526"/>
        <dbReference type="ChEBI" id="CHEBI:57834"/>
        <dbReference type="ChEBI" id="CHEBI:65072"/>
        <dbReference type="EC" id="4.1.1.96"/>
    </reaction>
</comment>
<dbReference type="PANTHER" id="PTHR43727:SF1">
    <property type="entry name" value="CARBOXYNORSPERMIDINE_CARBOXYSPERMIDINE DECARBOXYLASE"/>
    <property type="match status" value="1"/>
</dbReference>
<dbReference type="SUPFAM" id="SSF51419">
    <property type="entry name" value="PLP-binding barrel"/>
    <property type="match status" value="1"/>
</dbReference>
<evidence type="ECO:0000313" key="14">
    <source>
        <dbReference type="Proteomes" id="UP001219349"/>
    </source>
</evidence>
<evidence type="ECO:0000256" key="6">
    <source>
        <dbReference type="ARBA" id="ARBA00023066"/>
    </source>
</evidence>
<evidence type="ECO:0000256" key="2">
    <source>
        <dbReference type="ARBA" id="ARBA00012259"/>
    </source>
</evidence>
<dbReference type="Gene3D" id="3.20.20.10">
    <property type="entry name" value="Alanine racemase"/>
    <property type="match status" value="1"/>
</dbReference>
<protein>
    <recommendedName>
        <fullName evidence="3 11">Carboxynorspermidine/carboxyspermidine decarboxylase</fullName>
        <shortName evidence="11">CANS DC/CAS DC</shortName>
        <shortName evidence="11">CANSDC/CASDC</shortName>
        <ecNumber evidence="2 11">4.1.1.96</ecNumber>
    </recommendedName>
</protein>
<sequence>MSEVQTPFYLIDKASLRRNMEKVAYLRERSGAKALLALKCFATWSVFDFMRDYMDGTTSSSLFELRLGHEEFGKETHAYSVAWADHEIDEAISYADKIIFNSLSQLDRFGDKASGINIGLRLNPRFSTSGFDLADPARPFSRLGEWDISRLEAAMDRISGVMIHYNCENGDFDLFDHQLTRIETEFGDILQRLDWVSLGGGIHFTGEGYPLDRLADRLKAFQDRFGVQAYLEPGEASITQTTSLEVSVLDIINNGKDVAIVDSSIEAHMLDLLIYRETAKLPQDGAHEYQIAGKTCLAGDIFGEGRFARPLQIGDRISIADAAGYTMVKKNWFNGVAMPSIAIREEDGTIRSVREFSYDDYKSSLS</sequence>
<evidence type="ECO:0000256" key="10">
    <source>
        <dbReference type="ARBA" id="ARBA00047389"/>
    </source>
</evidence>
<comment type="catalytic activity">
    <reaction evidence="10 11">
        <text>carboxynorspermidine + H(+) = norspermidine + CO2</text>
        <dbReference type="Rhea" id="RHEA:34099"/>
        <dbReference type="ChEBI" id="CHEBI:15378"/>
        <dbReference type="ChEBI" id="CHEBI:16526"/>
        <dbReference type="ChEBI" id="CHEBI:57920"/>
        <dbReference type="ChEBI" id="CHEBI:65070"/>
        <dbReference type="EC" id="4.1.1.96"/>
    </reaction>
</comment>
<dbReference type="GO" id="GO:0016829">
    <property type="term" value="F:lyase activity"/>
    <property type="evidence" value="ECO:0007669"/>
    <property type="project" value="UniProtKB-KW"/>
</dbReference>
<keyword evidence="11" id="KW-0963">Cytoplasm</keyword>
<comment type="cofactor">
    <cofactor evidence="1 11">
        <name>pyridoxal 5'-phosphate</name>
        <dbReference type="ChEBI" id="CHEBI:597326"/>
    </cofactor>
</comment>
<name>A0ABY7SJC6_9RHOB</name>
<comment type="function">
    <text evidence="11">Catalyzes the decarboxylation of carboxynorspermidine and carboxyspermidine.</text>
</comment>
<dbReference type="Gene3D" id="2.40.37.10">
    <property type="entry name" value="Lyase, Ornithine Decarboxylase, Chain A, domain 1"/>
    <property type="match status" value="1"/>
</dbReference>
<dbReference type="SUPFAM" id="SSF50621">
    <property type="entry name" value="Alanine racemase C-terminal domain-like"/>
    <property type="match status" value="1"/>
</dbReference>
<evidence type="ECO:0000256" key="4">
    <source>
        <dbReference type="ARBA" id="ARBA00022793"/>
    </source>
</evidence>
<dbReference type="InterPro" id="IPR009006">
    <property type="entry name" value="Ala_racemase/Decarboxylase_C"/>
</dbReference>
<comment type="subunit">
    <text evidence="11">Homodimer.</text>
</comment>
<evidence type="ECO:0000256" key="3">
    <source>
        <dbReference type="ARBA" id="ARBA00013633"/>
    </source>
</evidence>
<keyword evidence="11" id="KW-0620">Polyamine biosynthesis</keyword>
<dbReference type="InterPro" id="IPR022643">
    <property type="entry name" value="De-COase2_C"/>
</dbReference>
<accession>A0ABY7SJC6</accession>
<keyword evidence="4 11" id="KW-0210">Decarboxylase</keyword>
<keyword evidence="14" id="KW-1185">Reference proteome</keyword>
<dbReference type="PANTHER" id="PTHR43727">
    <property type="entry name" value="DIAMINOPIMELATE DECARBOXYLASE"/>
    <property type="match status" value="1"/>
</dbReference>
<evidence type="ECO:0000256" key="8">
    <source>
        <dbReference type="ARBA" id="ARBA00025802"/>
    </source>
</evidence>
<dbReference type="InterPro" id="IPR029066">
    <property type="entry name" value="PLP-binding_barrel"/>
</dbReference>
<dbReference type="EC" id="4.1.1.96" evidence="2 11"/>
<dbReference type="Proteomes" id="UP001219349">
    <property type="component" value="Chromosome"/>
</dbReference>